<name>A0ABW4D1K8_9LACO</name>
<gene>
    <name evidence="8" type="ORF">ACFQ44_01960</name>
</gene>
<feature type="region of interest" description="Disordered" evidence="6">
    <location>
        <begin position="728"/>
        <end position="785"/>
    </location>
</feature>
<dbReference type="Pfam" id="PF06458">
    <property type="entry name" value="MucBP"/>
    <property type="match status" value="3"/>
</dbReference>
<feature type="compositionally biased region" description="Polar residues" evidence="6">
    <location>
        <begin position="763"/>
        <end position="785"/>
    </location>
</feature>
<dbReference type="Proteomes" id="UP001597189">
    <property type="component" value="Unassembled WGS sequence"/>
</dbReference>
<dbReference type="SUPFAM" id="SSF52058">
    <property type="entry name" value="L domain-like"/>
    <property type="match status" value="1"/>
</dbReference>
<proteinExistence type="predicted"/>
<dbReference type="InterPro" id="IPR032675">
    <property type="entry name" value="LRR_dom_sf"/>
</dbReference>
<dbReference type="InterPro" id="IPR009459">
    <property type="entry name" value="MucBP_dom"/>
</dbReference>
<feature type="region of interest" description="Disordered" evidence="6">
    <location>
        <begin position="60"/>
        <end position="168"/>
    </location>
</feature>
<dbReference type="RefSeq" id="WP_203642262.1">
    <property type="nucleotide sequence ID" value="NZ_BOLN01000001.1"/>
</dbReference>
<dbReference type="InterPro" id="IPR001611">
    <property type="entry name" value="Leu-rich_rpt"/>
</dbReference>
<evidence type="ECO:0000256" key="2">
    <source>
        <dbReference type="ARBA" id="ARBA00022525"/>
    </source>
</evidence>
<keyword evidence="5" id="KW-0572">Peptidoglycan-anchor</keyword>
<keyword evidence="2" id="KW-0964">Secreted</keyword>
<feature type="compositionally biased region" description="Basic and acidic residues" evidence="6">
    <location>
        <begin position="74"/>
        <end position="92"/>
    </location>
</feature>
<dbReference type="PROSITE" id="PS50847">
    <property type="entry name" value="GRAM_POS_ANCHORING"/>
    <property type="match status" value="1"/>
</dbReference>
<reference evidence="9" key="1">
    <citation type="journal article" date="2019" name="Int. J. Syst. Evol. Microbiol.">
        <title>The Global Catalogue of Microorganisms (GCM) 10K type strain sequencing project: providing services to taxonomists for standard genome sequencing and annotation.</title>
        <authorList>
            <consortium name="The Broad Institute Genomics Platform"/>
            <consortium name="The Broad Institute Genome Sequencing Center for Infectious Disease"/>
            <person name="Wu L."/>
            <person name="Ma J."/>
        </authorList>
    </citation>
    <scope>NUCLEOTIDE SEQUENCE [LARGE SCALE GENOMIC DNA]</scope>
    <source>
        <strain evidence="9">CCM 8979</strain>
    </source>
</reference>
<dbReference type="EMBL" id="JBHTOD010000001">
    <property type="protein sequence ID" value="MFD1454443.1"/>
    <property type="molecule type" value="Genomic_DNA"/>
</dbReference>
<evidence type="ECO:0000256" key="6">
    <source>
        <dbReference type="SAM" id="MobiDB-lite"/>
    </source>
</evidence>
<evidence type="ECO:0000256" key="1">
    <source>
        <dbReference type="ARBA" id="ARBA00022512"/>
    </source>
</evidence>
<dbReference type="InterPro" id="IPR019931">
    <property type="entry name" value="LPXTG_anchor"/>
</dbReference>
<feature type="domain" description="Gram-positive cocci surface proteins LPxTG" evidence="7">
    <location>
        <begin position="777"/>
        <end position="811"/>
    </location>
</feature>
<keyword evidence="9" id="KW-1185">Reference proteome</keyword>
<comment type="caution">
    <text evidence="8">The sequence shown here is derived from an EMBL/GenBank/DDBJ whole genome shotgun (WGS) entry which is preliminary data.</text>
</comment>
<feature type="compositionally biased region" description="Polar residues" evidence="6">
    <location>
        <begin position="737"/>
        <end position="754"/>
    </location>
</feature>
<feature type="compositionally biased region" description="Polar residues" evidence="6">
    <location>
        <begin position="60"/>
        <end position="73"/>
    </location>
</feature>
<evidence type="ECO:0000313" key="8">
    <source>
        <dbReference type="EMBL" id="MFD1454443.1"/>
    </source>
</evidence>
<evidence type="ECO:0000256" key="3">
    <source>
        <dbReference type="ARBA" id="ARBA00022729"/>
    </source>
</evidence>
<keyword evidence="4" id="KW-0677">Repeat</keyword>
<sequence>MDKVIRKYKIMYNADKRWLVMTTVAVSLVWGILDSQPVSADVVPDAGANQENVMADSNQETILNQQKTQTLTVTEKDPATDEADKQATKDGEGFVQTPVADPQTPSNSETIKDSNRVDSDGIRSTDTSSQEKTDSVDENKVTEKPTAVASVNQSDRQATLPDDSNPVVVNKGPEIQKLNPKLRSIPSTQTSAVTVVQPVAETEESIDEWMPNTKLQAEILKTLNNISPNGKRWKNVRDITQSDMLYLTSLNGSGTTWIDGHTPYSLEGLQYATNLTSIVFNGLAQAQDALSPIYSGIEDISPLKNLTKLQTVWLECNSISDVTPLANLKNVTSLQLEFNKISDFSSLNPNQYTYFNYESQFITLPKIYVSSATRTAEMPFRAYLPGGQLAPLIQGGGATLVPAEYITPSTEKFWLCGRGGVATEKDGGLVYTNLKNNGLYPFSKYSGAQVVPNQLLFYMVGTYAYPASTSEPFIVVVQPYEISDSLVSVTVRYLDEQRKPLRPNNIVNGVIGKKFSFDAPNIAGYETPSTITGIFSPTPKPIDFIYKKATMTTVAVYYKDESGNPIHDNIEISGQIGKAYNIDYLDIDGYTYKETQGDAQGIFTDKPTKVTFVYNKNTGTVTPPVVTPEQKITVTVHYQTADGTMVAPDVTVTGKVGDTYTTSPAVKVADGYQLSVTPANASGTLGNKDFAVTYIYEKTGGTGDKITPDTDRPTTQLNKPAITPSVDKQIPAKKPQTGDQTDTLTGSHGNQAVTTAVFKAGKQTDQPNISKTVTGSLPQTNDDEQSSQSWGIALLVMVLGLFGLKLKHKEQ</sequence>
<evidence type="ECO:0000259" key="7">
    <source>
        <dbReference type="PROSITE" id="PS50847"/>
    </source>
</evidence>
<keyword evidence="3" id="KW-0732">Signal</keyword>
<evidence type="ECO:0000313" key="9">
    <source>
        <dbReference type="Proteomes" id="UP001597189"/>
    </source>
</evidence>
<accession>A0ABW4D1K8</accession>
<organism evidence="8 9">
    <name type="scientific">Levilactobacillus lanxiensis</name>
    <dbReference type="NCBI Taxonomy" id="2799568"/>
    <lineage>
        <taxon>Bacteria</taxon>
        <taxon>Bacillati</taxon>
        <taxon>Bacillota</taxon>
        <taxon>Bacilli</taxon>
        <taxon>Lactobacillales</taxon>
        <taxon>Lactobacillaceae</taxon>
        <taxon>Levilactobacillus</taxon>
    </lineage>
</organism>
<keyword evidence="1" id="KW-0134">Cell wall</keyword>
<evidence type="ECO:0000256" key="5">
    <source>
        <dbReference type="ARBA" id="ARBA00023088"/>
    </source>
</evidence>
<protein>
    <submittedName>
        <fullName evidence="8">MucBP domain-containing protein</fullName>
    </submittedName>
</protein>
<evidence type="ECO:0000256" key="4">
    <source>
        <dbReference type="ARBA" id="ARBA00022737"/>
    </source>
</evidence>
<dbReference type="Gene3D" id="3.10.20.320">
    <property type="entry name" value="Putative peptidoglycan bound protein (lpxtg motif)"/>
    <property type="match status" value="3"/>
</dbReference>
<feature type="compositionally biased region" description="Basic and acidic residues" evidence="6">
    <location>
        <begin position="110"/>
        <end position="143"/>
    </location>
</feature>
<dbReference type="Gene3D" id="3.80.10.10">
    <property type="entry name" value="Ribonuclease Inhibitor"/>
    <property type="match status" value="1"/>
</dbReference>
<dbReference type="PROSITE" id="PS51450">
    <property type="entry name" value="LRR"/>
    <property type="match status" value="1"/>
</dbReference>